<feature type="non-terminal residue" evidence="1">
    <location>
        <position position="1"/>
    </location>
</feature>
<organism evidence="1 2">
    <name type="scientific">Dentiscutata heterogama</name>
    <dbReference type="NCBI Taxonomy" id="1316150"/>
    <lineage>
        <taxon>Eukaryota</taxon>
        <taxon>Fungi</taxon>
        <taxon>Fungi incertae sedis</taxon>
        <taxon>Mucoromycota</taxon>
        <taxon>Glomeromycotina</taxon>
        <taxon>Glomeromycetes</taxon>
        <taxon>Diversisporales</taxon>
        <taxon>Gigasporaceae</taxon>
        <taxon>Dentiscutata</taxon>
    </lineage>
</organism>
<proteinExistence type="predicted"/>
<gene>
    <name evidence="1" type="ORF">DHETER_LOCUS14468</name>
</gene>
<dbReference type="EMBL" id="CAJVPU010044670">
    <property type="protein sequence ID" value="CAG8748104.1"/>
    <property type="molecule type" value="Genomic_DNA"/>
</dbReference>
<dbReference type="Proteomes" id="UP000789702">
    <property type="component" value="Unassembled WGS sequence"/>
</dbReference>
<protein>
    <submittedName>
        <fullName evidence="1">1402_t:CDS:1</fullName>
    </submittedName>
</protein>
<keyword evidence="2" id="KW-1185">Reference proteome</keyword>
<evidence type="ECO:0000313" key="1">
    <source>
        <dbReference type="EMBL" id="CAG8748104.1"/>
    </source>
</evidence>
<name>A0ACA9QGX7_9GLOM</name>
<comment type="caution">
    <text evidence="1">The sequence shown here is derived from an EMBL/GenBank/DDBJ whole genome shotgun (WGS) entry which is preliminary data.</text>
</comment>
<accession>A0ACA9QGX7</accession>
<evidence type="ECO:0000313" key="2">
    <source>
        <dbReference type="Proteomes" id="UP000789702"/>
    </source>
</evidence>
<sequence length="85" mass="9329">IISSTRLDYEESRQVNDSLQSKVIGLNPFVGTHDGKSLLTALFGWKGGNRFRTTGERAVDVDSDLTSIKKVFNADESVVKLTDAL</sequence>
<reference evidence="1" key="1">
    <citation type="submission" date="2021-06" db="EMBL/GenBank/DDBJ databases">
        <authorList>
            <person name="Kallberg Y."/>
            <person name="Tangrot J."/>
            <person name="Rosling A."/>
        </authorList>
    </citation>
    <scope>NUCLEOTIDE SEQUENCE</scope>
    <source>
        <strain evidence="1">IL203A</strain>
    </source>
</reference>